<dbReference type="PANTHER" id="PTHR31435">
    <property type="entry name" value="PROTEIN NATD1"/>
    <property type="match status" value="1"/>
</dbReference>
<dbReference type="SUPFAM" id="SSF55729">
    <property type="entry name" value="Acyl-CoA N-acyltransferases (Nat)"/>
    <property type="match status" value="1"/>
</dbReference>
<dbReference type="InterPro" id="IPR045057">
    <property type="entry name" value="Gcn5-rel_NAT"/>
</dbReference>
<dbReference type="InterPro" id="IPR016181">
    <property type="entry name" value="Acyl_CoA_acyltransferase"/>
</dbReference>
<dbReference type="Pfam" id="PF14542">
    <property type="entry name" value="Acetyltransf_CG"/>
    <property type="match status" value="1"/>
</dbReference>
<gene>
    <name evidence="2" type="ORF">EV137_2303</name>
</gene>
<evidence type="ECO:0000313" key="3">
    <source>
        <dbReference type="Proteomes" id="UP000295060"/>
    </source>
</evidence>
<feature type="domain" description="N-acetyltransferase" evidence="1">
    <location>
        <begin position="165"/>
        <end position="251"/>
    </location>
</feature>
<accession>A0ABY2FPW3</accession>
<dbReference type="InterPro" id="IPR031165">
    <property type="entry name" value="GNAT_YJDJ"/>
</dbReference>
<dbReference type="PROSITE" id="PS51729">
    <property type="entry name" value="GNAT_YJDJ"/>
    <property type="match status" value="1"/>
</dbReference>
<comment type="caution">
    <text evidence="2">The sequence shown here is derived from an EMBL/GenBank/DDBJ whole genome shotgun (WGS) entry which is preliminary data.</text>
</comment>
<proteinExistence type="predicted"/>
<dbReference type="Proteomes" id="UP000295060">
    <property type="component" value="Unassembled WGS sequence"/>
</dbReference>
<dbReference type="CDD" id="cd04301">
    <property type="entry name" value="NAT_SF"/>
    <property type="match status" value="1"/>
</dbReference>
<dbReference type="EMBL" id="SODU01000001">
    <property type="protein sequence ID" value="TDW94973.1"/>
    <property type="molecule type" value="Genomic_DNA"/>
</dbReference>
<evidence type="ECO:0000259" key="1">
    <source>
        <dbReference type="PROSITE" id="PS51729"/>
    </source>
</evidence>
<organism evidence="2 3">
    <name type="scientific">Kribbella pratensis</name>
    <dbReference type="NCBI Taxonomy" id="2512112"/>
    <lineage>
        <taxon>Bacteria</taxon>
        <taxon>Bacillati</taxon>
        <taxon>Actinomycetota</taxon>
        <taxon>Actinomycetes</taxon>
        <taxon>Propionibacteriales</taxon>
        <taxon>Kribbellaceae</taxon>
        <taxon>Kribbella</taxon>
    </lineage>
</organism>
<evidence type="ECO:0000313" key="2">
    <source>
        <dbReference type="EMBL" id="TDW94973.1"/>
    </source>
</evidence>
<name>A0ABY2FPW3_9ACTN</name>
<keyword evidence="3" id="KW-1185">Reference proteome</keyword>
<protein>
    <submittedName>
        <fullName evidence="2">GNAT family acetyltransferase</fullName>
    </submittedName>
</protein>
<dbReference type="Gene3D" id="3.40.630.30">
    <property type="match status" value="1"/>
</dbReference>
<dbReference type="PANTHER" id="PTHR31435:SF10">
    <property type="entry name" value="BSR4717 PROTEIN"/>
    <property type="match status" value="1"/>
</dbReference>
<dbReference type="RefSeq" id="WP_134128355.1">
    <property type="nucleotide sequence ID" value="NZ_SODU01000001.1"/>
</dbReference>
<reference evidence="2 3" key="1">
    <citation type="submission" date="2019-03" db="EMBL/GenBank/DDBJ databases">
        <title>Genomic Encyclopedia of Type Strains, Phase III (KMG-III): the genomes of soil and plant-associated and newly described type strains.</title>
        <authorList>
            <person name="Whitman W."/>
        </authorList>
    </citation>
    <scope>NUCLEOTIDE SEQUENCE [LARGE SCALE GENOMIC DNA]</scope>
    <source>
        <strain evidence="2 3">VKMAc-2574</strain>
    </source>
</reference>
<sequence length="256" mass="28042">MTEHVVRPDGTGFYLAGGELTMAGFAEQVIAFEQPIDFSITAGLFGSTDLDVVVASWSSAEPGDLSGVRSQDGLLVLPLRTQALMLNSLPSNTRVRLRTESSLHDAAGTWQLTLHFRNRAGSGLTWHASLPAEAFDAGWTAPLADFLTVDGVDPDIRELTSVTLAHHADDEFYELLVDGQRAGILVYHVIGSHLSITHTVIDQAYRGRGLSWELIRRALDDIRTRSLTVSNYCAIVRQFVEENPEYGDLLALPRPV</sequence>